<dbReference type="AlphaFoldDB" id="A0A8H4AKH2"/>
<dbReference type="GO" id="GO:0004672">
    <property type="term" value="F:protein kinase activity"/>
    <property type="evidence" value="ECO:0007669"/>
    <property type="project" value="InterPro"/>
</dbReference>
<dbReference type="OrthoDB" id="10261027at2759"/>
<evidence type="ECO:0000313" key="3">
    <source>
        <dbReference type="Proteomes" id="UP000439903"/>
    </source>
</evidence>
<dbReference type="InterPro" id="IPR011009">
    <property type="entry name" value="Kinase-like_dom_sf"/>
</dbReference>
<dbReference type="PROSITE" id="PS50011">
    <property type="entry name" value="PROTEIN_KINASE_DOM"/>
    <property type="match status" value="1"/>
</dbReference>
<dbReference type="Gene3D" id="1.10.510.10">
    <property type="entry name" value="Transferase(Phosphotransferase) domain 1"/>
    <property type="match status" value="1"/>
</dbReference>
<name>A0A8H4AKH2_GIGMA</name>
<organism evidence="2 3">
    <name type="scientific">Gigaspora margarita</name>
    <dbReference type="NCBI Taxonomy" id="4874"/>
    <lineage>
        <taxon>Eukaryota</taxon>
        <taxon>Fungi</taxon>
        <taxon>Fungi incertae sedis</taxon>
        <taxon>Mucoromycota</taxon>
        <taxon>Glomeromycotina</taxon>
        <taxon>Glomeromycetes</taxon>
        <taxon>Diversisporales</taxon>
        <taxon>Gigasporaceae</taxon>
        <taxon>Gigaspora</taxon>
    </lineage>
</organism>
<dbReference type="InterPro" id="IPR000719">
    <property type="entry name" value="Prot_kinase_dom"/>
</dbReference>
<sequence>MFVHLFYKMTRTNYIEEIPFKEFTAINMLNMPELGIFKTATLKCSNISQTVALILDRNNTSNAQKLQDIQHKNVIKFYGTTYDLENNKYMVFQFVADGNLRDYLVRNKISRKTKLKIARDIAKGLEYLHKKGIVHENLSPSTIFVENKNAFIANPTVSSVTKKESSVNTMRNMIPYLDPRSFKNPQYRPDFKSNIYSLGVIMWQIFSCKEPLSNYSNLMSFVCDVLSNKREEPIGDAPDEYISLYKDCWSSDPDKRPSIQQVVSRLMHISV</sequence>
<protein>
    <submittedName>
        <fullName evidence="2">Kinase-like protein</fullName>
    </submittedName>
</protein>
<dbReference type="Proteomes" id="UP000439903">
    <property type="component" value="Unassembled WGS sequence"/>
</dbReference>
<dbReference type="InterPro" id="IPR050167">
    <property type="entry name" value="Ser_Thr_protein_kinase"/>
</dbReference>
<feature type="domain" description="Protein kinase" evidence="1">
    <location>
        <begin position="1"/>
        <end position="271"/>
    </location>
</feature>
<reference evidence="2 3" key="1">
    <citation type="journal article" date="2019" name="Environ. Microbiol.">
        <title>At the nexus of three kingdoms: the genome of the mycorrhizal fungus Gigaspora margarita provides insights into plant, endobacterial and fungal interactions.</title>
        <authorList>
            <person name="Venice F."/>
            <person name="Ghignone S."/>
            <person name="Salvioli di Fossalunga A."/>
            <person name="Amselem J."/>
            <person name="Novero M."/>
            <person name="Xianan X."/>
            <person name="Sedzielewska Toro K."/>
            <person name="Morin E."/>
            <person name="Lipzen A."/>
            <person name="Grigoriev I.V."/>
            <person name="Henrissat B."/>
            <person name="Martin F.M."/>
            <person name="Bonfante P."/>
        </authorList>
    </citation>
    <scope>NUCLEOTIDE SEQUENCE [LARGE SCALE GENOMIC DNA]</scope>
    <source>
        <strain evidence="2 3">BEG34</strain>
    </source>
</reference>
<dbReference type="Pfam" id="PF07714">
    <property type="entry name" value="PK_Tyr_Ser-Thr"/>
    <property type="match status" value="1"/>
</dbReference>
<comment type="caution">
    <text evidence="2">The sequence shown here is derived from an EMBL/GenBank/DDBJ whole genome shotgun (WGS) entry which is preliminary data.</text>
</comment>
<dbReference type="GO" id="GO:0005524">
    <property type="term" value="F:ATP binding"/>
    <property type="evidence" value="ECO:0007669"/>
    <property type="project" value="InterPro"/>
</dbReference>
<evidence type="ECO:0000259" key="1">
    <source>
        <dbReference type="PROSITE" id="PS50011"/>
    </source>
</evidence>
<dbReference type="InterPro" id="IPR001245">
    <property type="entry name" value="Ser-Thr/Tyr_kinase_cat_dom"/>
</dbReference>
<dbReference type="PANTHER" id="PTHR23257">
    <property type="entry name" value="SERINE-THREONINE PROTEIN KINASE"/>
    <property type="match status" value="1"/>
</dbReference>
<dbReference type="GO" id="GO:0005737">
    <property type="term" value="C:cytoplasm"/>
    <property type="evidence" value="ECO:0007669"/>
    <property type="project" value="TreeGrafter"/>
</dbReference>
<evidence type="ECO:0000313" key="2">
    <source>
        <dbReference type="EMBL" id="KAF0506297.1"/>
    </source>
</evidence>
<dbReference type="SUPFAM" id="SSF56112">
    <property type="entry name" value="Protein kinase-like (PK-like)"/>
    <property type="match status" value="1"/>
</dbReference>
<gene>
    <name evidence="2" type="ORF">F8M41_019149</name>
</gene>
<keyword evidence="3" id="KW-1185">Reference proteome</keyword>
<proteinExistence type="predicted"/>
<keyword evidence="2" id="KW-0418">Kinase</keyword>
<dbReference type="EMBL" id="WTPW01000489">
    <property type="protein sequence ID" value="KAF0506297.1"/>
    <property type="molecule type" value="Genomic_DNA"/>
</dbReference>
<dbReference type="GO" id="GO:0007165">
    <property type="term" value="P:signal transduction"/>
    <property type="evidence" value="ECO:0007669"/>
    <property type="project" value="TreeGrafter"/>
</dbReference>
<keyword evidence="2" id="KW-0808">Transferase</keyword>
<dbReference type="PRINTS" id="PR00109">
    <property type="entry name" value="TYRKINASE"/>
</dbReference>
<accession>A0A8H4AKH2</accession>